<dbReference type="Pfam" id="PF03727">
    <property type="entry name" value="Hexokinase_2"/>
    <property type="match status" value="1"/>
</dbReference>
<dbReference type="GO" id="GO:0006096">
    <property type="term" value="P:glycolytic process"/>
    <property type="evidence" value="ECO:0007669"/>
    <property type="project" value="UniProtKB-UniPathway"/>
</dbReference>
<evidence type="ECO:0000256" key="6">
    <source>
        <dbReference type="PROSITE-ProRule" id="PRU00042"/>
    </source>
</evidence>
<dbReference type="AlphaFoldDB" id="A0A168QVZ7"/>
<feature type="region of interest" description="Disordered" evidence="7">
    <location>
        <begin position="569"/>
        <end position="660"/>
    </location>
</feature>
<dbReference type="InterPro" id="IPR022672">
    <property type="entry name" value="Hexokinase_N"/>
</dbReference>
<feature type="region of interest" description="Disordered" evidence="7">
    <location>
        <begin position="301"/>
        <end position="320"/>
    </location>
</feature>
<dbReference type="InterPro" id="IPR036236">
    <property type="entry name" value="Znf_C2H2_sf"/>
</dbReference>
<dbReference type="InterPro" id="IPR013087">
    <property type="entry name" value="Znf_C2H2_type"/>
</dbReference>
<dbReference type="PRINTS" id="PR00475">
    <property type="entry name" value="HEXOKINASE"/>
</dbReference>
<dbReference type="SUPFAM" id="SSF57667">
    <property type="entry name" value="beta-beta-alpha zinc fingers"/>
    <property type="match status" value="2"/>
</dbReference>
<feature type="compositionally biased region" description="Low complexity" evidence="7">
    <location>
        <begin position="410"/>
        <end position="433"/>
    </location>
</feature>
<evidence type="ECO:0000256" key="5">
    <source>
        <dbReference type="ARBA" id="ARBA00022840"/>
    </source>
</evidence>
<feature type="domain" description="C2H2-type" evidence="8">
    <location>
        <begin position="6"/>
        <end position="36"/>
    </location>
</feature>
<dbReference type="InterPro" id="IPR043129">
    <property type="entry name" value="ATPase_NBD"/>
</dbReference>
<keyword evidence="6" id="KW-0863">Zinc-finger</keyword>
<dbReference type="GO" id="GO:0005829">
    <property type="term" value="C:cytosol"/>
    <property type="evidence" value="ECO:0007669"/>
    <property type="project" value="TreeGrafter"/>
</dbReference>
<comment type="similarity">
    <text evidence="1">Belongs to the hexokinase family.</text>
</comment>
<dbReference type="GO" id="GO:0005739">
    <property type="term" value="C:mitochondrion"/>
    <property type="evidence" value="ECO:0007669"/>
    <property type="project" value="TreeGrafter"/>
</dbReference>
<dbReference type="Gene3D" id="3.30.160.60">
    <property type="entry name" value="Classic Zinc Finger"/>
    <property type="match status" value="2"/>
</dbReference>
<evidence type="ECO:0000313" key="9">
    <source>
        <dbReference type="EMBL" id="SAM05650.1"/>
    </source>
</evidence>
<feature type="region of interest" description="Disordered" evidence="7">
    <location>
        <begin position="344"/>
        <end position="396"/>
    </location>
</feature>
<dbReference type="STRING" id="4829.A0A168QVZ7"/>
<dbReference type="GO" id="GO:0006006">
    <property type="term" value="P:glucose metabolic process"/>
    <property type="evidence" value="ECO:0007669"/>
    <property type="project" value="TreeGrafter"/>
</dbReference>
<keyword evidence="2" id="KW-0808">Transferase</keyword>
<keyword evidence="6" id="KW-0862">Zinc</keyword>
<dbReference type="PANTHER" id="PTHR19443">
    <property type="entry name" value="HEXOKINASE"/>
    <property type="match status" value="1"/>
</dbReference>
<evidence type="ECO:0000256" key="4">
    <source>
        <dbReference type="ARBA" id="ARBA00022777"/>
    </source>
</evidence>
<feature type="compositionally biased region" description="Basic and acidic residues" evidence="7">
    <location>
        <begin position="644"/>
        <end position="659"/>
    </location>
</feature>
<dbReference type="InParanoid" id="A0A168QVZ7"/>
<evidence type="ECO:0000313" key="10">
    <source>
        <dbReference type="Proteomes" id="UP000078561"/>
    </source>
</evidence>
<keyword evidence="3" id="KW-0547">Nucleotide-binding</keyword>
<keyword evidence="4" id="KW-0418">Kinase</keyword>
<name>A0A168QVZ7_ABSGL</name>
<sequence>MPRNRFICRWKECKKLFDNVETLFDHLTDDHVGRRATNNLCLTCYWNDCGATAAKRDHLTSHLKVHLPFKPHICLQCRKPFKRPQDLKKHEKTHTIEHQASLLSNQPGYKPVRRRRITTSHPRKDHHTATPMMPSSTANALLSRPQFQQQQHIYTMDKVDINCDYTDLFSGSSPSISSIRTDSSNNRMELDASETYYNGPQTSNALFDYDDYKHNHGNSAPVDQTKDPLRDLLQEVLKNNSLAPDYDTDMMRRLNSISYLMQQKQDDFTLPVTQPNEISALQTWLEQLSANIQTNNCMYPDALASPPHHQHVSSSSATTVPLSQYTADQEDDALDYSSLAALMNSTPSPEFDTSSGSDNSDQPLYPSYSTFTPDNKLSVAPPQTRRPGNLSTNAAPWSLSVASDQLLYPSSSPINTPPASSSISSPRSSASSPGQYLVDQHQQQQQQHSKLPSSGQPLIPDAQQSKPYHQPPATLSNTDNRAIIPSFWKPGPTPTPTATVKIPSIDGPAPYEEVDFTPDYLQLQQQQQPNSSFETSRTDVEPIPVAHNKLDTSHEIKKEMMHMINVFSSPATQEKDHTKNSDTTSITDSKEKDHATTTSDTEQVATEDDDDSTDHRDESSKVDITTTTRSIRPKATMHATLIDKSNEDDKKTDTEEDHASPYADLVGLLRNISLKNDESDTKLRERHAQLVDLLWNAALRSTAPSKSAAEPPAQSKTPSPTTTFSPGIGLTYANGKWEKYSSQPFDRTKGLGFISSQPARTMTAPLMDDIETMFDLSPSSLNDLIQGFGDEMKTGLANGHEQQKPSTSDLKMIPSYVTGHPTGNEKGTYLALEISGVDIYVCQVKLKGEGGKLAINQYQYKIPDHLTAGDDIGVLIDYVADCVADFQRRVGGTTTTTVDNDDRRSYSMAISIGFAVRQTSLDRGTIIALEHGFDFPNAIGCDIVDLFHQKFNAKGLAVKIVAIANDAVCTLLAHAYQHPSTRIGIVHAAGTNCAYYDRLANMGGLLAAAQHQGDTTINLDTEMIINTEWCNFGSKQYLPMTRFDHQLDNESNNQGIHIFEKMTTGMYLGEQVRQILVYLLDHQVLTFSTDDDDCLIRVPYHFDTSYMYVCEADEDLDTLEDTRVVLEEMCKAGPTTLADRELVKKACELVGNRAATLLGASIASVVKYMFEYGVDLDRSQGFAISISGDIYKDYPSFHPRVCEALKTLIPDEMATKLSVGIVKHSRIVGAAIVAMMAEKMEQEDVEMT</sequence>
<dbReference type="SMART" id="SM00355">
    <property type="entry name" value="ZnF_C2H2"/>
    <property type="match status" value="3"/>
</dbReference>
<dbReference type="PROSITE" id="PS50157">
    <property type="entry name" value="ZINC_FINGER_C2H2_2"/>
    <property type="match status" value="3"/>
</dbReference>
<dbReference type="GO" id="GO:0001678">
    <property type="term" value="P:intracellular glucose homeostasis"/>
    <property type="evidence" value="ECO:0007669"/>
    <property type="project" value="InterPro"/>
</dbReference>
<dbReference type="Pfam" id="PF00349">
    <property type="entry name" value="Hexokinase_1"/>
    <property type="match status" value="1"/>
</dbReference>
<keyword evidence="6" id="KW-0479">Metal-binding</keyword>
<dbReference type="GO" id="GO:0005536">
    <property type="term" value="F:D-glucose binding"/>
    <property type="evidence" value="ECO:0007669"/>
    <property type="project" value="InterPro"/>
</dbReference>
<evidence type="ECO:0000256" key="1">
    <source>
        <dbReference type="ARBA" id="ARBA00009225"/>
    </source>
</evidence>
<dbReference type="GO" id="GO:0004340">
    <property type="term" value="F:glucokinase activity"/>
    <property type="evidence" value="ECO:0007669"/>
    <property type="project" value="TreeGrafter"/>
</dbReference>
<feature type="region of interest" description="Disordered" evidence="7">
    <location>
        <begin position="703"/>
        <end position="727"/>
    </location>
</feature>
<dbReference type="InterPro" id="IPR001312">
    <property type="entry name" value="Hexokinase"/>
</dbReference>
<dbReference type="Gene3D" id="3.40.367.20">
    <property type="match status" value="1"/>
</dbReference>
<feature type="domain" description="C2H2-type" evidence="8">
    <location>
        <begin position="42"/>
        <end position="71"/>
    </location>
</feature>
<keyword evidence="5" id="KW-0067">ATP-binding</keyword>
<gene>
    <name evidence="9" type="primary">ABSGL_11525.1 scaffold 12295</name>
</gene>
<dbReference type="PANTHER" id="PTHR19443:SF30">
    <property type="entry name" value="GLUCOKINASE-1-RELATED"/>
    <property type="match status" value="1"/>
</dbReference>
<feature type="compositionally biased region" description="Polar residues" evidence="7">
    <location>
        <begin position="449"/>
        <end position="480"/>
    </location>
</feature>
<dbReference type="UniPathway" id="UPA00109">
    <property type="reaction ID" value="UER00180"/>
</dbReference>
<dbReference type="GO" id="GO:0005524">
    <property type="term" value="F:ATP binding"/>
    <property type="evidence" value="ECO:0007669"/>
    <property type="project" value="UniProtKB-KW"/>
</dbReference>
<dbReference type="GO" id="GO:0008865">
    <property type="term" value="F:fructokinase activity"/>
    <property type="evidence" value="ECO:0007669"/>
    <property type="project" value="TreeGrafter"/>
</dbReference>
<evidence type="ECO:0000256" key="3">
    <source>
        <dbReference type="ARBA" id="ARBA00022741"/>
    </source>
</evidence>
<proteinExistence type="inferred from homology"/>
<evidence type="ECO:0000256" key="2">
    <source>
        <dbReference type="ARBA" id="ARBA00022679"/>
    </source>
</evidence>
<keyword evidence="10" id="KW-1185">Reference proteome</keyword>
<dbReference type="Gene3D" id="3.30.420.40">
    <property type="match status" value="1"/>
</dbReference>
<dbReference type="SUPFAM" id="SSF53067">
    <property type="entry name" value="Actin-like ATPase domain"/>
    <property type="match status" value="2"/>
</dbReference>
<dbReference type="PROSITE" id="PS51748">
    <property type="entry name" value="HEXOKINASE_2"/>
    <property type="match status" value="1"/>
</dbReference>
<feature type="region of interest" description="Disordered" evidence="7">
    <location>
        <begin position="410"/>
        <end position="512"/>
    </location>
</feature>
<evidence type="ECO:0000259" key="8">
    <source>
        <dbReference type="PROSITE" id="PS50157"/>
    </source>
</evidence>
<feature type="domain" description="C2H2-type" evidence="8">
    <location>
        <begin position="72"/>
        <end position="99"/>
    </location>
</feature>
<feature type="compositionally biased region" description="Low complexity" evidence="7">
    <location>
        <begin position="715"/>
        <end position="726"/>
    </location>
</feature>
<dbReference type="GO" id="GO:0008270">
    <property type="term" value="F:zinc ion binding"/>
    <property type="evidence" value="ECO:0007669"/>
    <property type="project" value="UniProtKB-KW"/>
</dbReference>
<protein>
    <recommendedName>
        <fullName evidence="8">C2H2-type domain-containing protein</fullName>
    </recommendedName>
</protein>
<reference evidence="9" key="1">
    <citation type="submission" date="2016-04" db="EMBL/GenBank/DDBJ databases">
        <authorList>
            <person name="Evans L.H."/>
            <person name="Alamgir A."/>
            <person name="Owens N."/>
            <person name="Weber N.D."/>
            <person name="Virtaneva K."/>
            <person name="Barbian K."/>
            <person name="Babar A."/>
            <person name="Rosenke K."/>
        </authorList>
    </citation>
    <scope>NUCLEOTIDE SEQUENCE [LARGE SCALE GENOMIC DNA]</scope>
    <source>
        <strain evidence="9">CBS 101.48</strain>
    </source>
</reference>
<dbReference type="EMBL" id="LT554468">
    <property type="protein sequence ID" value="SAM05650.1"/>
    <property type="molecule type" value="Genomic_DNA"/>
</dbReference>
<dbReference type="Proteomes" id="UP000078561">
    <property type="component" value="Unassembled WGS sequence"/>
</dbReference>
<accession>A0A168QVZ7</accession>
<dbReference type="InterPro" id="IPR022673">
    <property type="entry name" value="Hexokinase_C"/>
</dbReference>
<dbReference type="OrthoDB" id="6155966at2759"/>
<feature type="compositionally biased region" description="Polar residues" evidence="7">
    <location>
        <begin position="344"/>
        <end position="375"/>
    </location>
</feature>
<organism evidence="9">
    <name type="scientific">Absidia glauca</name>
    <name type="common">Pin mould</name>
    <dbReference type="NCBI Taxonomy" id="4829"/>
    <lineage>
        <taxon>Eukaryota</taxon>
        <taxon>Fungi</taxon>
        <taxon>Fungi incertae sedis</taxon>
        <taxon>Mucoromycota</taxon>
        <taxon>Mucoromycotina</taxon>
        <taxon>Mucoromycetes</taxon>
        <taxon>Mucorales</taxon>
        <taxon>Cunninghamellaceae</taxon>
        <taxon>Absidia</taxon>
    </lineage>
</organism>
<evidence type="ECO:0000256" key="7">
    <source>
        <dbReference type="SAM" id="MobiDB-lite"/>
    </source>
</evidence>
<dbReference type="PROSITE" id="PS00028">
    <property type="entry name" value="ZINC_FINGER_C2H2_1"/>
    <property type="match status" value="2"/>
</dbReference>